<accession>A0A244CLT9</accession>
<dbReference type="InterPro" id="IPR036953">
    <property type="entry name" value="GreA/GreB_C_sf"/>
</dbReference>
<evidence type="ECO:0000313" key="2">
    <source>
        <dbReference type="Proteomes" id="UP000194841"/>
    </source>
</evidence>
<gene>
    <name evidence="1" type="ORF">B1199_18045</name>
</gene>
<dbReference type="OrthoDB" id="5293337at2"/>
<dbReference type="GO" id="GO:0003677">
    <property type="term" value="F:DNA binding"/>
    <property type="evidence" value="ECO:0007669"/>
    <property type="project" value="InterPro"/>
</dbReference>
<dbReference type="EMBL" id="MWPV01000006">
    <property type="protein sequence ID" value="OUL56562.1"/>
    <property type="molecule type" value="Genomic_DNA"/>
</dbReference>
<dbReference type="GO" id="GO:0032784">
    <property type="term" value="P:regulation of DNA-templated transcription elongation"/>
    <property type="evidence" value="ECO:0007669"/>
    <property type="project" value="InterPro"/>
</dbReference>
<evidence type="ECO:0008006" key="3">
    <source>
        <dbReference type="Google" id="ProtNLM"/>
    </source>
</evidence>
<evidence type="ECO:0000313" key="1">
    <source>
        <dbReference type="EMBL" id="OUL56562.1"/>
    </source>
</evidence>
<sequence>MFNKRTLVTQIISSLTELLAIAKEGAENAHAGAINEQSVAETQYDTLGLESAYLAEGLGRRVVMYQQEIQAYQQLVLREFDHDTPIRIGAYIVISNDEGNERHLFFGPCSGGLTIVHNHNKLSVITAESPLGRALLDKQSDDEATLTVAGQPQRWYIDTVC</sequence>
<dbReference type="RefSeq" id="WP_086745528.1">
    <property type="nucleotide sequence ID" value="NZ_MWPV01000006.1"/>
</dbReference>
<comment type="caution">
    <text evidence="1">The sequence shown here is derived from an EMBL/GenBank/DDBJ whole genome shotgun (WGS) entry which is preliminary data.</text>
</comment>
<dbReference type="Gene3D" id="3.10.50.30">
    <property type="entry name" value="Transcription elongation factor, GreA/GreB, C-terminal domain"/>
    <property type="match status" value="1"/>
</dbReference>
<keyword evidence="2" id="KW-1185">Reference proteome</keyword>
<organism evidence="1 2">
    <name type="scientific">Pseudoalteromonas ulvae</name>
    <dbReference type="NCBI Taxonomy" id="107327"/>
    <lineage>
        <taxon>Bacteria</taxon>
        <taxon>Pseudomonadati</taxon>
        <taxon>Pseudomonadota</taxon>
        <taxon>Gammaproteobacteria</taxon>
        <taxon>Alteromonadales</taxon>
        <taxon>Pseudoalteromonadaceae</taxon>
        <taxon>Pseudoalteromonas</taxon>
    </lineage>
</organism>
<dbReference type="AlphaFoldDB" id="A0A244CLT9"/>
<dbReference type="Proteomes" id="UP000194841">
    <property type="component" value="Unassembled WGS sequence"/>
</dbReference>
<reference evidence="1 2" key="1">
    <citation type="submission" date="2017-02" db="EMBL/GenBank/DDBJ databases">
        <title>Pseudoalteromonas ulvae TC14 Genome.</title>
        <authorList>
            <person name="Molmeret M."/>
        </authorList>
    </citation>
    <scope>NUCLEOTIDE SEQUENCE [LARGE SCALE GENOMIC DNA]</scope>
    <source>
        <strain evidence="1">TC14</strain>
    </source>
</reference>
<dbReference type="SUPFAM" id="SSF54534">
    <property type="entry name" value="FKBP-like"/>
    <property type="match status" value="1"/>
</dbReference>
<name>A0A244CLT9_PSEDV</name>
<proteinExistence type="predicted"/>
<protein>
    <recommendedName>
        <fullName evidence="3">Transcription elongation factor GreAB</fullName>
    </recommendedName>
</protein>